<comment type="caution">
    <text evidence="6">The sequence shown here is derived from an EMBL/GenBank/DDBJ whole genome shotgun (WGS) entry which is preliminary data.</text>
</comment>
<dbReference type="Gene3D" id="3.30.40.10">
    <property type="entry name" value="Zinc/RING finger domain, C3HC4 (zinc finger)"/>
    <property type="match status" value="1"/>
</dbReference>
<dbReference type="VEuPathDB" id="CryptoDB:GNI_034970"/>
<dbReference type="GO" id="GO:0006511">
    <property type="term" value="P:ubiquitin-dependent protein catabolic process"/>
    <property type="evidence" value="ECO:0007669"/>
    <property type="project" value="TreeGrafter"/>
</dbReference>
<evidence type="ECO:0000256" key="3">
    <source>
        <dbReference type="ARBA" id="ARBA00022833"/>
    </source>
</evidence>
<dbReference type="GO" id="GO:0061630">
    <property type="term" value="F:ubiquitin protein ligase activity"/>
    <property type="evidence" value="ECO:0007669"/>
    <property type="project" value="TreeGrafter"/>
</dbReference>
<sequence>MICLEEFNQGDKIKWLPCVHHFHSRCIKKWLSTSVKCPVCKCNVECPKLLHITSPIQRKATTALQRRVIS</sequence>
<evidence type="ECO:0000313" key="6">
    <source>
        <dbReference type="EMBL" id="EZG78555.1"/>
    </source>
</evidence>
<keyword evidence="7" id="KW-1185">Reference proteome</keyword>
<organism evidence="6 7">
    <name type="scientific">Gregarina niphandrodes</name>
    <name type="common">Septate eugregarine</name>
    <dbReference type="NCBI Taxonomy" id="110365"/>
    <lineage>
        <taxon>Eukaryota</taxon>
        <taxon>Sar</taxon>
        <taxon>Alveolata</taxon>
        <taxon>Apicomplexa</taxon>
        <taxon>Conoidasida</taxon>
        <taxon>Gregarinasina</taxon>
        <taxon>Eugregarinorida</taxon>
        <taxon>Gregarinidae</taxon>
        <taxon>Gregarina</taxon>
    </lineage>
</organism>
<evidence type="ECO:0000256" key="1">
    <source>
        <dbReference type="ARBA" id="ARBA00022723"/>
    </source>
</evidence>
<evidence type="ECO:0000259" key="5">
    <source>
        <dbReference type="PROSITE" id="PS50089"/>
    </source>
</evidence>
<dbReference type="EMBL" id="AFNH02000268">
    <property type="protein sequence ID" value="EZG78555.1"/>
    <property type="molecule type" value="Genomic_DNA"/>
</dbReference>
<evidence type="ECO:0000256" key="2">
    <source>
        <dbReference type="ARBA" id="ARBA00022771"/>
    </source>
</evidence>
<dbReference type="Proteomes" id="UP000019763">
    <property type="component" value="Unassembled WGS sequence"/>
</dbReference>
<dbReference type="OrthoDB" id="1302410at2759"/>
<proteinExistence type="predicted"/>
<dbReference type="GO" id="GO:0008270">
    <property type="term" value="F:zinc ion binding"/>
    <property type="evidence" value="ECO:0007669"/>
    <property type="project" value="UniProtKB-KW"/>
</dbReference>
<accession>A0A023BAS1</accession>
<keyword evidence="1" id="KW-0479">Metal-binding</keyword>
<dbReference type="eggNOG" id="KOG0800">
    <property type="taxonomic scope" value="Eukaryota"/>
</dbReference>
<dbReference type="SMART" id="SM00184">
    <property type="entry name" value="RING"/>
    <property type="match status" value="1"/>
</dbReference>
<dbReference type="PANTHER" id="PTHR45931">
    <property type="entry name" value="SI:CH211-59O9.10"/>
    <property type="match status" value="1"/>
</dbReference>
<reference evidence="6" key="1">
    <citation type="submission" date="2013-12" db="EMBL/GenBank/DDBJ databases">
        <authorList>
            <person name="Omoto C.K."/>
            <person name="Sibley D."/>
            <person name="Venepally P."/>
            <person name="Hadjithomas M."/>
            <person name="Karamycheva S."/>
            <person name="Brunk B."/>
            <person name="Roos D."/>
            <person name="Caler E."/>
            <person name="Lorenzi H."/>
        </authorList>
    </citation>
    <scope>NUCLEOTIDE SEQUENCE</scope>
</reference>
<dbReference type="OMA" id="TCRCELE"/>
<protein>
    <recommendedName>
        <fullName evidence="5">RING-type domain-containing protein</fullName>
    </recommendedName>
</protein>
<dbReference type="GO" id="GO:0005634">
    <property type="term" value="C:nucleus"/>
    <property type="evidence" value="ECO:0007669"/>
    <property type="project" value="TreeGrafter"/>
</dbReference>
<dbReference type="AlphaFoldDB" id="A0A023BAS1"/>
<dbReference type="InterPro" id="IPR013083">
    <property type="entry name" value="Znf_RING/FYVE/PHD"/>
</dbReference>
<keyword evidence="3" id="KW-0862">Zinc</keyword>
<evidence type="ECO:0000313" key="7">
    <source>
        <dbReference type="Proteomes" id="UP000019763"/>
    </source>
</evidence>
<dbReference type="PROSITE" id="PS50089">
    <property type="entry name" value="ZF_RING_2"/>
    <property type="match status" value="1"/>
</dbReference>
<dbReference type="Pfam" id="PF13639">
    <property type="entry name" value="zf-RING_2"/>
    <property type="match status" value="1"/>
</dbReference>
<dbReference type="RefSeq" id="XP_011129261.1">
    <property type="nucleotide sequence ID" value="XM_011130959.1"/>
</dbReference>
<dbReference type="InterPro" id="IPR001841">
    <property type="entry name" value="Znf_RING"/>
</dbReference>
<name>A0A023BAS1_GRENI</name>
<evidence type="ECO:0000256" key="4">
    <source>
        <dbReference type="PROSITE-ProRule" id="PRU00175"/>
    </source>
</evidence>
<feature type="domain" description="RING-type" evidence="5">
    <location>
        <begin position="2"/>
        <end position="41"/>
    </location>
</feature>
<dbReference type="GeneID" id="22911381"/>
<dbReference type="SUPFAM" id="SSF57850">
    <property type="entry name" value="RING/U-box"/>
    <property type="match status" value="1"/>
</dbReference>
<gene>
    <name evidence="6" type="ORF">GNI_034970</name>
</gene>
<keyword evidence="2 4" id="KW-0863">Zinc-finger</keyword>
<dbReference type="PANTHER" id="PTHR45931:SF3">
    <property type="entry name" value="RING ZINC FINGER-CONTAINING PROTEIN"/>
    <property type="match status" value="1"/>
</dbReference>
<dbReference type="InterPro" id="IPR051834">
    <property type="entry name" value="RING_finger_E3_ligase"/>
</dbReference>